<geneLocation type="chloroplast" evidence="1"/>
<accession>A0A386AYT3</accession>
<sequence length="130" mass="15472">MNKQWTDAGLKIIPQLNLDSDKRIDICEDLYRKTLTSGLQYLQEFENDYLMDLLKNHLQIPDIYSGRWLIANKILKTIEVWSSDLNDSHFQLKMIEKSEHIKPREFVKQIDTFSFLIDNFMRIVSSTPYN</sequence>
<reference evidence="1" key="1">
    <citation type="submission" date="2018-07" db="EMBL/GenBank/DDBJ databases">
        <authorList>
            <person name="Quirk P.G."/>
            <person name="Krulwich T.A."/>
        </authorList>
    </citation>
    <scope>NUCLEOTIDE SEQUENCE</scope>
</reference>
<dbReference type="EMBL" id="MH591100">
    <property type="protein sequence ID" value="AYC64591.1"/>
    <property type="molecule type" value="Genomic_DNA"/>
</dbReference>
<organism evidence="1">
    <name type="scientific">Pseudoderbesia arbuscula</name>
    <dbReference type="NCBI Taxonomy" id="2320809"/>
    <lineage>
        <taxon>Eukaryota</taxon>
        <taxon>Viridiplantae</taxon>
        <taxon>Chlorophyta</taxon>
        <taxon>core chlorophytes</taxon>
        <taxon>Ulvophyceae</taxon>
        <taxon>TCBD clade</taxon>
        <taxon>Bryopsidales</taxon>
        <taxon>Bryopsidineae</taxon>
        <taxon>Bryopsidaceae</taxon>
        <taxon>Pseudoderbesia</taxon>
    </lineage>
</organism>
<proteinExistence type="predicted"/>
<evidence type="ECO:0000313" key="1">
    <source>
        <dbReference type="EMBL" id="AYC64591.1"/>
    </source>
</evidence>
<keyword evidence="1" id="KW-0934">Plastid</keyword>
<dbReference type="AlphaFoldDB" id="A0A386AYT3"/>
<reference evidence="1" key="2">
    <citation type="journal article" date="2019" name="Mol. Phylogenet. Evol.">
        <title>Reassessment of the classification of bryopsidales (chlorophyta) based on chloroplast phylogenomic analyses.</title>
        <authorList>
            <person name="Cremen M.C."/>
            <person name="Leliaert F."/>
            <person name="West J."/>
            <person name="Lam D.W."/>
            <person name="Shimada S."/>
            <person name="Lopez-Bautista J.M."/>
            <person name="Verbruggen H."/>
        </authorList>
    </citation>
    <scope>NUCLEOTIDE SEQUENCE</scope>
</reference>
<gene>
    <name evidence="1" type="primary">orf130</name>
</gene>
<protein>
    <submittedName>
        <fullName evidence="1">Uncharacterized protein</fullName>
    </submittedName>
</protein>
<keyword evidence="1" id="KW-0150">Chloroplast</keyword>
<name>A0A386AYT3_9CHLO</name>